<dbReference type="EMBL" id="CP042912">
    <property type="protein sequence ID" value="QEG20180.1"/>
    <property type="molecule type" value="Genomic_DNA"/>
</dbReference>
<protein>
    <recommendedName>
        <fullName evidence="4">DUF1570 domain-containing protein</fullName>
    </recommendedName>
</protein>
<dbReference type="Proteomes" id="UP000322214">
    <property type="component" value="Chromosome"/>
</dbReference>
<feature type="chain" id="PRO_5023016186" description="DUF1570 domain-containing protein" evidence="1">
    <location>
        <begin position="26"/>
        <end position="454"/>
    </location>
</feature>
<sequence precursor="true">MQLHRFTKFCCVVVIGLWAVSAANAQTMQDINPRMGDPMKIDERRVADAGIRSIEGRYVTIYTDAPESDAVEELPVIFDAAVPQWCEYFGVDVAETEPWKMKAFLIRDKSRFETAGLIPADLPKFPAGINRGHELWFFVQPDDYYTRHLLLHEGTHAFMQWFGSGLGAPWYAEGMAELLGLHRWTDGKLTIHHRVKDPGESEGWGRPKLIKQWVAANREGQQDKSLQDVLLTPNRAYGDVENYAWSWAACEFLSEHPLSKDLFPELQKHVQRSPDSFNRKFESLFGEVLALLERDWAWFIRELDYGYSVSRGAMSELRIGDEDNLFELQSDRSWQFLNRQIKAGQKFRITATGRFEIGSSTVDGKRKPWQSEASGITIDYYRGRPIGEVQAMMLPLQSNTGLLPKICEANPVSLGAGSVFTADVDGLLCFRINESPANLGDNRGELKLAIEKVE</sequence>
<name>A0A5B9P5I1_9BACT</name>
<keyword evidence="1" id="KW-0732">Signal</keyword>
<accession>A0A5B9P5I1</accession>
<feature type="signal peptide" evidence="1">
    <location>
        <begin position="1"/>
        <end position="25"/>
    </location>
</feature>
<evidence type="ECO:0008006" key="4">
    <source>
        <dbReference type="Google" id="ProtNLM"/>
    </source>
</evidence>
<gene>
    <name evidence="2" type="ORF">MFFC18_00270</name>
</gene>
<dbReference type="AlphaFoldDB" id="A0A5B9P5I1"/>
<keyword evidence="3" id="KW-1185">Reference proteome</keyword>
<dbReference type="Gene3D" id="2.60.120.430">
    <property type="entry name" value="Galactose-binding lectin"/>
    <property type="match status" value="1"/>
</dbReference>
<evidence type="ECO:0000256" key="1">
    <source>
        <dbReference type="SAM" id="SignalP"/>
    </source>
</evidence>
<dbReference type="STRING" id="980251.GCA_001642875_03734"/>
<proteinExistence type="predicted"/>
<organism evidence="2 3">
    <name type="scientific">Mariniblastus fucicola</name>
    <dbReference type="NCBI Taxonomy" id="980251"/>
    <lineage>
        <taxon>Bacteria</taxon>
        <taxon>Pseudomonadati</taxon>
        <taxon>Planctomycetota</taxon>
        <taxon>Planctomycetia</taxon>
        <taxon>Pirellulales</taxon>
        <taxon>Pirellulaceae</taxon>
        <taxon>Mariniblastus</taxon>
    </lineage>
</organism>
<reference evidence="2 3" key="1">
    <citation type="submission" date="2019-08" db="EMBL/GenBank/DDBJ databases">
        <title>Deep-cultivation of Planctomycetes and their phenomic and genomic characterization uncovers novel biology.</title>
        <authorList>
            <person name="Wiegand S."/>
            <person name="Jogler M."/>
            <person name="Boedeker C."/>
            <person name="Pinto D."/>
            <person name="Vollmers J."/>
            <person name="Rivas-Marin E."/>
            <person name="Kohn T."/>
            <person name="Peeters S.H."/>
            <person name="Heuer A."/>
            <person name="Rast P."/>
            <person name="Oberbeckmann S."/>
            <person name="Bunk B."/>
            <person name="Jeske O."/>
            <person name="Meyerdierks A."/>
            <person name="Storesund J.E."/>
            <person name="Kallscheuer N."/>
            <person name="Luecker S."/>
            <person name="Lage O.M."/>
            <person name="Pohl T."/>
            <person name="Merkel B.J."/>
            <person name="Hornburger P."/>
            <person name="Mueller R.-W."/>
            <person name="Bruemmer F."/>
            <person name="Labrenz M."/>
            <person name="Spormann A.M."/>
            <person name="Op den Camp H."/>
            <person name="Overmann J."/>
            <person name="Amann R."/>
            <person name="Jetten M.S.M."/>
            <person name="Mascher T."/>
            <person name="Medema M.H."/>
            <person name="Devos D.P."/>
            <person name="Kaster A.-K."/>
            <person name="Ovreas L."/>
            <person name="Rohde M."/>
            <person name="Galperin M.Y."/>
            <person name="Jogler C."/>
        </authorList>
    </citation>
    <scope>NUCLEOTIDE SEQUENCE [LARGE SCALE GENOMIC DNA]</scope>
    <source>
        <strain evidence="2 3">FC18</strain>
    </source>
</reference>
<dbReference type="KEGG" id="mff:MFFC18_00270"/>
<evidence type="ECO:0000313" key="2">
    <source>
        <dbReference type="EMBL" id="QEG20180.1"/>
    </source>
</evidence>
<evidence type="ECO:0000313" key="3">
    <source>
        <dbReference type="Proteomes" id="UP000322214"/>
    </source>
</evidence>